<evidence type="ECO:0000256" key="5">
    <source>
        <dbReference type="ARBA" id="ARBA00022679"/>
    </source>
</evidence>
<dbReference type="UniPathway" id="UPA00077">
    <property type="reaction ID" value="UER00155"/>
</dbReference>
<dbReference type="InterPro" id="IPR000550">
    <property type="entry name" value="Hppk"/>
</dbReference>
<dbReference type="GO" id="GO:0016301">
    <property type="term" value="F:kinase activity"/>
    <property type="evidence" value="ECO:0007669"/>
    <property type="project" value="UniProtKB-KW"/>
</dbReference>
<dbReference type="PANTHER" id="PTHR43071:SF1">
    <property type="entry name" value="2-AMINO-4-HYDROXY-6-HYDROXYMETHYLDIHYDROPTERIDINE PYROPHOSPHOKINASE"/>
    <property type="match status" value="1"/>
</dbReference>
<dbReference type="GO" id="GO:0046654">
    <property type="term" value="P:tetrahydrofolate biosynthetic process"/>
    <property type="evidence" value="ECO:0007669"/>
    <property type="project" value="UniProtKB-UniPathway"/>
</dbReference>
<dbReference type="EMBL" id="SMAK01000009">
    <property type="protein sequence ID" value="TCT08331.1"/>
    <property type="molecule type" value="Genomic_DNA"/>
</dbReference>
<reference evidence="14 15" key="1">
    <citation type="submission" date="2019-03" db="EMBL/GenBank/DDBJ databases">
        <title>Genomic Encyclopedia of Type Strains, Phase IV (KMG-IV): sequencing the most valuable type-strain genomes for metagenomic binning, comparative biology and taxonomic classification.</title>
        <authorList>
            <person name="Goeker M."/>
        </authorList>
    </citation>
    <scope>NUCLEOTIDE SEQUENCE [LARGE SCALE GENOMIC DNA]</scope>
    <source>
        <strain evidence="14 15">DSM 19345</strain>
    </source>
</reference>
<dbReference type="Pfam" id="PF01288">
    <property type="entry name" value="HPPK"/>
    <property type="match status" value="1"/>
</dbReference>
<evidence type="ECO:0000313" key="14">
    <source>
        <dbReference type="EMBL" id="TCT08331.1"/>
    </source>
</evidence>
<comment type="caution">
    <text evidence="14">The sequence shown here is derived from an EMBL/GenBank/DDBJ whole genome shotgun (WGS) entry which is preliminary data.</text>
</comment>
<evidence type="ECO:0000256" key="6">
    <source>
        <dbReference type="ARBA" id="ARBA00022741"/>
    </source>
</evidence>
<evidence type="ECO:0000256" key="12">
    <source>
        <dbReference type="ARBA" id="ARBA00033413"/>
    </source>
</evidence>
<comment type="function">
    <text evidence="10">Catalyzes the transfer of pyrophosphate from adenosine triphosphate (ATP) to 6-hydroxymethyl-7,8-dihydropterin, an enzymatic step in folate biosynthesis pathway.</text>
</comment>
<evidence type="ECO:0000256" key="7">
    <source>
        <dbReference type="ARBA" id="ARBA00022777"/>
    </source>
</evidence>
<evidence type="ECO:0000256" key="1">
    <source>
        <dbReference type="ARBA" id="ARBA00005051"/>
    </source>
</evidence>
<name>A0A4R3M4T4_9HYPH</name>
<keyword evidence="8" id="KW-0067">ATP-binding</keyword>
<dbReference type="Proteomes" id="UP000295678">
    <property type="component" value="Unassembled WGS sequence"/>
</dbReference>
<comment type="pathway">
    <text evidence="1">Cofactor biosynthesis; tetrahydrofolate biosynthesis; 2-amino-4-hydroxy-6-hydroxymethyl-7,8-dihydropteridine diphosphate from 7,8-dihydroneopterin triphosphate: step 4/4.</text>
</comment>
<sequence>MIEVGFSLGSNVGDKLGNLERALTLLFDGPTVSFGACSSFYRTAPWGYAAQDWFVNLCAVGRTDLAPDALLARCKAVEAAVGREKTFRWGPRIIDVDILYYGTDEIEEPDLAIPHRELFNRGFVLVPLAEIRPDLILSGRDVGAEARRFAGEPMPVVAPPWTPQSAPD</sequence>
<evidence type="ECO:0000259" key="13">
    <source>
        <dbReference type="PROSITE" id="PS00794"/>
    </source>
</evidence>
<dbReference type="NCBIfam" id="TIGR01498">
    <property type="entry name" value="folK"/>
    <property type="match status" value="1"/>
</dbReference>
<dbReference type="Gene3D" id="3.30.70.560">
    <property type="entry name" value="7,8-Dihydro-6-hydroxymethylpterin-pyrophosphokinase HPPK"/>
    <property type="match status" value="1"/>
</dbReference>
<accession>A0A4R3M4T4</accession>
<evidence type="ECO:0000256" key="8">
    <source>
        <dbReference type="ARBA" id="ARBA00022840"/>
    </source>
</evidence>
<organism evidence="14 15">
    <name type="scientific">Tepidamorphus gemmatus</name>
    <dbReference type="NCBI Taxonomy" id="747076"/>
    <lineage>
        <taxon>Bacteria</taxon>
        <taxon>Pseudomonadati</taxon>
        <taxon>Pseudomonadota</taxon>
        <taxon>Alphaproteobacteria</taxon>
        <taxon>Hyphomicrobiales</taxon>
        <taxon>Tepidamorphaceae</taxon>
        <taxon>Tepidamorphus</taxon>
    </lineage>
</organism>
<evidence type="ECO:0000256" key="2">
    <source>
        <dbReference type="ARBA" id="ARBA00005810"/>
    </source>
</evidence>
<dbReference type="GO" id="GO:0046656">
    <property type="term" value="P:folic acid biosynthetic process"/>
    <property type="evidence" value="ECO:0007669"/>
    <property type="project" value="UniProtKB-KW"/>
</dbReference>
<keyword evidence="9" id="KW-0289">Folate biosynthesis</keyword>
<dbReference type="AlphaFoldDB" id="A0A4R3M4T4"/>
<dbReference type="GO" id="GO:0003848">
    <property type="term" value="F:2-amino-4-hydroxy-6-hydroxymethyldihydropteridine diphosphokinase activity"/>
    <property type="evidence" value="ECO:0007669"/>
    <property type="project" value="UniProtKB-EC"/>
</dbReference>
<dbReference type="GO" id="GO:0005524">
    <property type="term" value="F:ATP binding"/>
    <property type="evidence" value="ECO:0007669"/>
    <property type="project" value="UniProtKB-KW"/>
</dbReference>
<feature type="domain" description="7,8-dihydro-6-hydroxymethylpterin-pyrophosphokinase" evidence="13">
    <location>
        <begin position="88"/>
        <end position="99"/>
    </location>
</feature>
<evidence type="ECO:0000313" key="15">
    <source>
        <dbReference type="Proteomes" id="UP000295678"/>
    </source>
</evidence>
<dbReference type="EC" id="2.7.6.3" evidence="3"/>
<comment type="similarity">
    <text evidence="2">Belongs to the HPPK family.</text>
</comment>
<keyword evidence="5" id="KW-0808">Transferase</keyword>
<keyword evidence="6" id="KW-0547">Nucleotide-binding</keyword>
<evidence type="ECO:0000256" key="3">
    <source>
        <dbReference type="ARBA" id="ARBA00013253"/>
    </source>
</evidence>
<evidence type="ECO:0000256" key="9">
    <source>
        <dbReference type="ARBA" id="ARBA00022909"/>
    </source>
</evidence>
<dbReference type="PROSITE" id="PS00794">
    <property type="entry name" value="HPPK"/>
    <property type="match status" value="1"/>
</dbReference>
<protein>
    <recommendedName>
        <fullName evidence="4">2-amino-4-hydroxy-6-hydroxymethyldihydropteridine pyrophosphokinase</fullName>
        <ecNumber evidence="3">2.7.6.3</ecNumber>
    </recommendedName>
    <alternativeName>
        <fullName evidence="11">6-hydroxymethyl-7,8-dihydropterin pyrophosphokinase</fullName>
    </alternativeName>
    <alternativeName>
        <fullName evidence="12">7,8-dihydro-6-hydroxymethylpterin-pyrophosphokinase</fullName>
    </alternativeName>
</protein>
<evidence type="ECO:0000256" key="4">
    <source>
        <dbReference type="ARBA" id="ARBA00016218"/>
    </source>
</evidence>
<proteinExistence type="inferred from homology"/>
<dbReference type="PANTHER" id="PTHR43071">
    <property type="entry name" value="2-AMINO-4-HYDROXY-6-HYDROXYMETHYLDIHYDROPTERIDINE PYROPHOSPHOKINASE"/>
    <property type="match status" value="1"/>
</dbReference>
<dbReference type="CDD" id="cd00483">
    <property type="entry name" value="HPPK"/>
    <property type="match status" value="1"/>
</dbReference>
<keyword evidence="15" id="KW-1185">Reference proteome</keyword>
<dbReference type="RefSeq" id="WP_132807260.1">
    <property type="nucleotide sequence ID" value="NZ_SMAK01000009.1"/>
</dbReference>
<evidence type="ECO:0000256" key="11">
    <source>
        <dbReference type="ARBA" id="ARBA00029766"/>
    </source>
</evidence>
<dbReference type="OrthoDB" id="9808041at2"/>
<keyword evidence="7 14" id="KW-0418">Kinase</keyword>
<evidence type="ECO:0000256" key="10">
    <source>
        <dbReference type="ARBA" id="ARBA00029409"/>
    </source>
</evidence>
<dbReference type="InterPro" id="IPR035907">
    <property type="entry name" value="Hppk_sf"/>
</dbReference>
<gene>
    <name evidence="14" type="ORF">EDC22_1095</name>
</gene>
<dbReference type="SUPFAM" id="SSF55083">
    <property type="entry name" value="6-hydroxymethyl-7,8-dihydropterin pyrophosphokinase, HPPK"/>
    <property type="match status" value="1"/>
</dbReference>